<sequence length="105" mass="11647">MSTMKGCLVMCLLMLSVVLAFPNYNSTFGSRISRRIHIPALGLGPTCTGCPDHYCDDNPAIVHGYCCGCARFFDNLPVKCSTRIDCPLNGYGLCEDYEYMMYCCC</sequence>
<organism evidence="2 3">
    <name type="scientific">Cryptolaemus montrouzieri</name>
    <dbReference type="NCBI Taxonomy" id="559131"/>
    <lineage>
        <taxon>Eukaryota</taxon>
        <taxon>Metazoa</taxon>
        <taxon>Ecdysozoa</taxon>
        <taxon>Arthropoda</taxon>
        <taxon>Hexapoda</taxon>
        <taxon>Insecta</taxon>
        <taxon>Pterygota</taxon>
        <taxon>Neoptera</taxon>
        <taxon>Endopterygota</taxon>
        <taxon>Coleoptera</taxon>
        <taxon>Polyphaga</taxon>
        <taxon>Cucujiformia</taxon>
        <taxon>Coccinelloidea</taxon>
        <taxon>Coccinellidae</taxon>
        <taxon>Scymninae</taxon>
        <taxon>Scymnini</taxon>
        <taxon>Cryptolaemus</taxon>
    </lineage>
</organism>
<evidence type="ECO:0000313" key="2">
    <source>
        <dbReference type="EMBL" id="KAL3286822.1"/>
    </source>
</evidence>
<keyword evidence="3" id="KW-1185">Reference proteome</keyword>
<keyword evidence="1" id="KW-0732">Signal</keyword>
<comment type="caution">
    <text evidence="2">The sequence shown here is derived from an EMBL/GenBank/DDBJ whole genome shotgun (WGS) entry which is preliminary data.</text>
</comment>
<gene>
    <name evidence="2" type="ORF">HHI36_001313</name>
</gene>
<accession>A0ABD2P775</accession>
<name>A0ABD2P775_9CUCU</name>
<proteinExistence type="predicted"/>
<evidence type="ECO:0000313" key="3">
    <source>
        <dbReference type="Proteomes" id="UP001516400"/>
    </source>
</evidence>
<dbReference type="Proteomes" id="UP001516400">
    <property type="component" value="Unassembled WGS sequence"/>
</dbReference>
<dbReference type="AlphaFoldDB" id="A0ABD2P775"/>
<reference evidence="2 3" key="1">
    <citation type="journal article" date="2021" name="BMC Biol.">
        <title>Horizontally acquired antibacterial genes associated with adaptive radiation of ladybird beetles.</title>
        <authorList>
            <person name="Li H.S."/>
            <person name="Tang X.F."/>
            <person name="Huang Y.H."/>
            <person name="Xu Z.Y."/>
            <person name="Chen M.L."/>
            <person name="Du X.Y."/>
            <person name="Qiu B.Y."/>
            <person name="Chen P.T."/>
            <person name="Zhang W."/>
            <person name="Slipinski A."/>
            <person name="Escalona H.E."/>
            <person name="Waterhouse R.M."/>
            <person name="Zwick A."/>
            <person name="Pang H."/>
        </authorList>
    </citation>
    <scope>NUCLEOTIDE SEQUENCE [LARGE SCALE GENOMIC DNA]</scope>
    <source>
        <strain evidence="2">SYSU2018</strain>
    </source>
</reference>
<protein>
    <submittedName>
        <fullName evidence="2">Uncharacterized protein</fullName>
    </submittedName>
</protein>
<dbReference type="EMBL" id="JABFTP020000185">
    <property type="protein sequence ID" value="KAL3286822.1"/>
    <property type="molecule type" value="Genomic_DNA"/>
</dbReference>
<evidence type="ECO:0000256" key="1">
    <source>
        <dbReference type="SAM" id="SignalP"/>
    </source>
</evidence>
<feature type="chain" id="PRO_5044881187" evidence="1">
    <location>
        <begin position="21"/>
        <end position="105"/>
    </location>
</feature>
<feature type="signal peptide" evidence="1">
    <location>
        <begin position="1"/>
        <end position="20"/>
    </location>
</feature>